<protein>
    <submittedName>
        <fullName evidence="2">Uncharacterized protein</fullName>
    </submittedName>
</protein>
<reference evidence="2 3" key="1">
    <citation type="journal article" date="2019" name="Int. J. Syst. Evol. Microbiol.">
        <title>The Global Catalogue of Microorganisms (GCM) 10K type strain sequencing project: providing services to taxonomists for standard genome sequencing and annotation.</title>
        <authorList>
            <consortium name="The Broad Institute Genomics Platform"/>
            <consortium name="The Broad Institute Genome Sequencing Center for Infectious Disease"/>
            <person name="Wu L."/>
            <person name="Ma J."/>
        </authorList>
    </citation>
    <scope>NUCLEOTIDE SEQUENCE [LARGE SCALE GENOMIC DNA]</scope>
    <source>
        <strain evidence="2 3">JCM 4087</strain>
    </source>
</reference>
<accession>A0ABN3WYA6</accession>
<comment type="caution">
    <text evidence="2">The sequence shown here is derived from an EMBL/GenBank/DDBJ whole genome shotgun (WGS) entry which is preliminary data.</text>
</comment>
<keyword evidence="3" id="KW-1185">Reference proteome</keyword>
<organism evidence="2 3">
    <name type="scientific">Streptomyces thioluteus</name>
    <dbReference type="NCBI Taxonomy" id="66431"/>
    <lineage>
        <taxon>Bacteria</taxon>
        <taxon>Bacillati</taxon>
        <taxon>Actinomycetota</taxon>
        <taxon>Actinomycetes</taxon>
        <taxon>Kitasatosporales</taxon>
        <taxon>Streptomycetaceae</taxon>
        <taxon>Streptomyces</taxon>
    </lineage>
</organism>
<sequence length="130" mass="13271">MGVGGDRSRWWATWGWFFAGAAETGTPVVRLRRPVRISLAGGSDNGGGLGVLLAPAPPFHRFPGAGPRTRTALRAVAGLRPCTPAGASPPVPPPEFRPRTPLNTATPHSPSSCPEGATSGQTESASPPGA</sequence>
<proteinExistence type="predicted"/>
<feature type="compositionally biased region" description="Polar residues" evidence="1">
    <location>
        <begin position="102"/>
        <end position="130"/>
    </location>
</feature>
<evidence type="ECO:0000313" key="3">
    <source>
        <dbReference type="Proteomes" id="UP001501102"/>
    </source>
</evidence>
<gene>
    <name evidence="2" type="ORF">GCM10020221_29660</name>
</gene>
<feature type="region of interest" description="Disordered" evidence="1">
    <location>
        <begin position="78"/>
        <end position="130"/>
    </location>
</feature>
<evidence type="ECO:0000313" key="2">
    <source>
        <dbReference type="EMBL" id="GAA2931901.1"/>
    </source>
</evidence>
<dbReference type="Proteomes" id="UP001501102">
    <property type="component" value="Unassembled WGS sequence"/>
</dbReference>
<name>A0ABN3WYA6_STRTU</name>
<dbReference type="EMBL" id="BAAAXZ010000112">
    <property type="protein sequence ID" value="GAA2931901.1"/>
    <property type="molecule type" value="Genomic_DNA"/>
</dbReference>
<evidence type="ECO:0000256" key="1">
    <source>
        <dbReference type="SAM" id="MobiDB-lite"/>
    </source>
</evidence>